<dbReference type="InterPro" id="IPR056508">
    <property type="entry name" value="HPAT-like"/>
</dbReference>
<evidence type="ECO:0000256" key="5">
    <source>
        <dbReference type="ARBA" id="ARBA00022989"/>
    </source>
</evidence>
<keyword evidence="6" id="KW-0472">Membrane</keyword>
<evidence type="ECO:0000313" key="8">
    <source>
        <dbReference type="EMBL" id="KAK9939482.1"/>
    </source>
</evidence>
<accession>A0AAW1XVF5</accession>
<feature type="domain" description="Hydroxyproline O-arabinosyltransferase-like" evidence="7">
    <location>
        <begin position="73"/>
        <end position="366"/>
    </location>
</feature>
<keyword evidence="3" id="KW-0808">Transferase</keyword>
<dbReference type="Pfam" id="PF23452">
    <property type="entry name" value="HPAT"/>
    <property type="match status" value="1"/>
</dbReference>
<proteinExistence type="predicted"/>
<dbReference type="GO" id="GO:0016757">
    <property type="term" value="F:glycosyltransferase activity"/>
    <property type="evidence" value="ECO:0007669"/>
    <property type="project" value="UniProtKB-KW"/>
</dbReference>
<dbReference type="Proteomes" id="UP001457282">
    <property type="component" value="Unassembled WGS sequence"/>
</dbReference>
<protein>
    <recommendedName>
        <fullName evidence="7">Hydroxyproline O-arabinosyltransferase-like domain-containing protein</fullName>
    </recommendedName>
</protein>
<comment type="caution">
    <text evidence="8">The sequence shown here is derived from an EMBL/GenBank/DDBJ whole genome shotgun (WGS) entry which is preliminary data.</text>
</comment>
<dbReference type="AlphaFoldDB" id="A0AAW1XVF5"/>
<evidence type="ECO:0000256" key="4">
    <source>
        <dbReference type="ARBA" id="ARBA00022692"/>
    </source>
</evidence>
<name>A0AAW1XVF5_RUBAR</name>
<dbReference type="PANTHER" id="PTHR31485:SF4">
    <property type="entry name" value="HYDROXYPROLINE O-ARABINOSYLTRANSFERASE RDN1"/>
    <property type="match status" value="1"/>
</dbReference>
<reference evidence="8 9" key="1">
    <citation type="journal article" date="2023" name="G3 (Bethesda)">
        <title>A chromosome-length genome assembly and annotation of blackberry (Rubus argutus, cv. 'Hillquist').</title>
        <authorList>
            <person name="Bruna T."/>
            <person name="Aryal R."/>
            <person name="Dudchenko O."/>
            <person name="Sargent D.J."/>
            <person name="Mead D."/>
            <person name="Buti M."/>
            <person name="Cavallini A."/>
            <person name="Hytonen T."/>
            <person name="Andres J."/>
            <person name="Pham M."/>
            <person name="Weisz D."/>
            <person name="Mascagni F."/>
            <person name="Usai G."/>
            <person name="Natali L."/>
            <person name="Bassil N."/>
            <person name="Fernandez G.E."/>
            <person name="Lomsadze A."/>
            <person name="Armour M."/>
            <person name="Olukolu B."/>
            <person name="Poorten T."/>
            <person name="Britton C."/>
            <person name="Davik J."/>
            <person name="Ashrafi H."/>
            <person name="Aiden E.L."/>
            <person name="Borodovsky M."/>
            <person name="Worthington M."/>
        </authorList>
    </citation>
    <scope>NUCLEOTIDE SEQUENCE [LARGE SCALE GENOMIC DNA]</scope>
    <source>
        <strain evidence="8">PI 553951</strain>
    </source>
</reference>
<dbReference type="GO" id="GO:0016020">
    <property type="term" value="C:membrane"/>
    <property type="evidence" value="ECO:0007669"/>
    <property type="project" value="UniProtKB-SubCell"/>
</dbReference>
<sequence length="368" mass="41761">MIGRKSMGRASPILLVLLALGFSFATYNLLSIIIHNKASYSALWLAEEYELLKEPVIRRPDNARRAGKFNSKFHVALTATDAPYSQWQSRIMYYWYKKVQGMPGSDMGNFTRVLHSGNADNLMDEIPTVVVDPLPEGLDQGYIVLNRPWAFVQWLEKATIEEEYILMAEPDHIFVNPLPNLAHGNSPAGFPFIYIKPHANARIIRKFYPKEKGPVTDVDPIGNSPVIIKKSLLEEIAPTWVNISLRMKDDPETDKAFGWVLEMYAYAVASALHGVQHVLRKDFMLQPPWDLEVGKRFIIHYTYGCDYNLKGVLTYGKIGEWRFDKRSYLSGPPPRNLSMPPPGVPESVVRLVKMVNEATANIPGWDID</sequence>
<evidence type="ECO:0000256" key="3">
    <source>
        <dbReference type="ARBA" id="ARBA00022679"/>
    </source>
</evidence>
<evidence type="ECO:0000259" key="7">
    <source>
        <dbReference type="Pfam" id="PF23452"/>
    </source>
</evidence>
<dbReference type="EMBL" id="JBEDUW010000003">
    <property type="protein sequence ID" value="KAK9939482.1"/>
    <property type="molecule type" value="Genomic_DNA"/>
</dbReference>
<evidence type="ECO:0000256" key="1">
    <source>
        <dbReference type="ARBA" id="ARBA00004167"/>
    </source>
</evidence>
<keyword evidence="2" id="KW-0328">Glycosyltransferase</keyword>
<evidence type="ECO:0000313" key="9">
    <source>
        <dbReference type="Proteomes" id="UP001457282"/>
    </source>
</evidence>
<dbReference type="PANTHER" id="PTHR31485">
    <property type="entry name" value="PEPTIDYL SERINE ALPHA-GALACTOSYLTRANSFERASE"/>
    <property type="match status" value="1"/>
</dbReference>
<organism evidence="8 9">
    <name type="scientific">Rubus argutus</name>
    <name type="common">Southern blackberry</name>
    <dbReference type="NCBI Taxonomy" id="59490"/>
    <lineage>
        <taxon>Eukaryota</taxon>
        <taxon>Viridiplantae</taxon>
        <taxon>Streptophyta</taxon>
        <taxon>Embryophyta</taxon>
        <taxon>Tracheophyta</taxon>
        <taxon>Spermatophyta</taxon>
        <taxon>Magnoliopsida</taxon>
        <taxon>eudicotyledons</taxon>
        <taxon>Gunneridae</taxon>
        <taxon>Pentapetalae</taxon>
        <taxon>rosids</taxon>
        <taxon>fabids</taxon>
        <taxon>Rosales</taxon>
        <taxon>Rosaceae</taxon>
        <taxon>Rosoideae</taxon>
        <taxon>Rosoideae incertae sedis</taxon>
        <taxon>Rubus</taxon>
    </lineage>
</organism>
<evidence type="ECO:0000256" key="6">
    <source>
        <dbReference type="ARBA" id="ARBA00023136"/>
    </source>
</evidence>
<evidence type="ECO:0000256" key="2">
    <source>
        <dbReference type="ARBA" id="ARBA00022676"/>
    </source>
</evidence>
<keyword evidence="4" id="KW-0812">Transmembrane</keyword>
<keyword evidence="9" id="KW-1185">Reference proteome</keyword>
<dbReference type="InterPro" id="IPR044845">
    <property type="entry name" value="HPAT/SRGT1-like"/>
</dbReference>
<keyword evidence="5" id="KW-1133">Transmembrane helix</keyword>
<gene>
    <name evidence="8" type="ORF">M0R45_016177</name>
</gene>
<comment type="subcellular location">
    <subcellularLocation>
        <location evidence="1">Membrane</location>
        <topology evidence="1">Single-pass membrane protein</topology>
    </subcellularLocation>
</comment>